<reference evidence="5" key="1">
    <citation type="submission" date="2023-10" db="EMBL/GenBank/DDBJ databases">
        <authorList>
            <person name="Hackl T."/>
        </authorList>
    </citation>
    <scope>NUCLEOTIDE SEQUENCE</scope>
</reference>
<dbReference type="EMBL" id="CAUWAG010000006">
    <property type="protein sequence ID" value="CAJ2503642.1"/>
    <property type="molecule type" value="Genomic_DNA"/>
</dbReference>
<sequence>MASFHIHLLCWLSVALCISAQVYTGPGDPRLVEAITTDPPINRVSTSPGGRLFVPYARIDGSTGPTVVEYNLTTNATTAYPDVRWNSYQPGDDPATAFVRINSQRIGPDGCLWLVDVGSPGFGQAVILPDGPKLIQVNVTTNEVQRVYPMGNVTRSVSLLDDVRFNLATGKAYLTDAGSPALIVLDLGSGIARRVLDNDLSTREYLPISAEGSLLTNAFPQGGFSFIYADQL</sequence>
<keyword evidence="3" id="KW-0964">Secreted</keyword>
<feature type="chain" id="PRO_5042558802" evidence="4">
    <location>
        <begin position="25"/>
        <end position="232"/>
    </location>
</feature>
<proteinExistence type="inferred from homology"/>
<protein>
    <submittedName>
        <fullName evidence="5">Uu.00g110360.m01.CDS01</fullName>
    </submittedName>
</protein>
<dbReference type="PANTHER" id="PTHR10009">
    <property type="entry name" value="PROTEIN YELLOW-RELATED"/>
    <property type="match status" value="1"/>
</dbReference>
<feature type="signal peptide" evidence="4">
    <location>
        <begin position="1"/>
        <end position="24"/>
    </location>
</feature>
<dbReference type="PANTHER" id="PTHR10009:SF18">
    <property type="entry name" value="PROTEIN YELLOW-LIKE PROTEIN"/>
    <property type="match status" value="1"/>
</dbReference>
<evidence type="ECO:0000256" key="2">
    <source>
        <dbReference type="ARBA" id="ARBA00009127"/>
    </source>
</evidence>
<keyword evidence="4" id="KW-0732">Signal</keyword>
<comment type="similarity">
    <text evidence="2">Belongs to the major royal jelly protein family.</text>
</comment>
<evidence type="ECO:0000313" key="5">
    <source>
        <dbReference type="EMBL" id="CAJ2503642.1"/>
    </source>
</evidence>
<dbReference type="Pfam" id="PF03022">
    <property type="entry name" value="MRJP"/>
    <property type="match status" value="1"/>
</dbReference>
<evidence type="ECO:0000313" key="6">
    <source>
        <dbReference type="Proteomes" id="UP001295740"/>
    </source>
</evidence>
<comment type="subcellular location">
    <subcellularLocation>
        <location evidence="1">Secreted</location>
    </subcellularLocation>
</comment>
<comment type="caution">
    <text evidence="5">The sequence shown here is derived from an EMBL/GenBank/DDBJ whole genome shotgun (WGS) entry which is preliminary data.</text>
</comment>
<dbReference type="InterPro" id="IPR017996">
    <property type="entry name" value="MRJP/yellow-related"/>
</dbReference>
<evidence type="ECO:0000256" key="4">
    <source>
        <dbReference type="SAM" id="SignalP"/>
    </source>
</evidence>
<organism evidence="5 6">
    <name type="scientific">Anthostomella pinea</name>
    <dbReference type="NCBI Taxonomy" id="933095"/>
    <lineage>
        <taxon>Eukaryota</taxon>
        <taxon>Fungi</taxon>
        <taxon>Dikarya</taxon>
        <taxon>Ascomycota</taxon>
        <taxon>Pezizomycotina</taxon>
        <taxon>Sordariomycetes</taxon>
        <taxon>Xylariomycetidae</taxon>
        <taxon>Xylariales</taxon>
        <taxon>Xylariaceae</taxon>
        <taxon>Anthostomella</taxon>
    </lineage>
</organism>
<keyword evidence="6" id="KW-1185">Reference proteome</keyword>
<accession>A0AAI8YDU9</accession>
<dbReference type="SUPFAM" id="SSF63829">
    <property type="entry name" value="Calcium-dependent phosphotriesterase"/>
    <property type="match status" value="1"/>
</dbReference>
<evidence type="ECO:0000256" key="3">
    <source>
        <dbReference type="ARBA" id="ARBA00022525"/>
    </source>
</evidence>
<dbReference type="AlphaFoldDB" id="A0AAI8YDU9"/>
<dbReference type="Gene3D" id="2.120.10.30">
    <property type="entry name" value="TolB, C-terminal domain"/>
    <property type="match status" value="1"/>
</dbReference>
<name>A0AAI8YDU9_9PEZI</name>
<evidence type="ECO:0000256" key="1">
    <source>
        <dbReference type="ARBA" id="ARBA00004613"/>
    </source>
</evidence>
<dbReference type="InterPro" id="IPR011042">
    <property type="entry name" value="6-blade_b-propeller_TolB-like"/>
</dbReference>
<gene>
    <name evidence="5" type="ORF">KHLLAP_LOCUS4110</name>
</gene>
<dbReference type="Proteomes" id="UP001295740">
    <property type="component" value="Unassembled WGS sequence"/>
</dbReference>
<dbReference type="GO" id="GO:0005576">
    <property type="term" value="C:extracellular region"/>
    <property type="evidence" value="ECO:0007669"/>
    <property type="project" value="UniProtKB-SubCell"/>
</dbReference>